<dbReference type="GO" id="GO:0008270">
    <property type="term" value="F:zinc ion binding"/>
    <property type="evidence" value="ECO:0007669"/>
    <property type="project" value="InterPro"/>
</dbReference>
<organism evidence="8 9">
    <name type="scientific">Gulo gulo</name>
    <name type="common">Wolverine</name>
    <name type="synonym">Gluton</name>
    <dbReference type="NCBI Taxonomy" id="48420"/>
    <lineage>
        <taxon>Eukaryota</taxon>
        <taxon>Metazoa</taxon>
        <taxon>Chordata</taxon>
        <taxon>Craniata</taxon>
        <taxon>Vertebrata</taxon>
        <taxon>Euteleostomi</taxon>
        <taxon>Mammalia</taxon>
        <taxon>Eutheria</taxon>
        <taxon>Laurasiatheria</taxon>
        <taxon>Carnivora</taxon>
        <taxon>Caniformia</taxon>
        <taxon>Musteloidea</taxon>
        <taxon>Mustelidae</taxon>
        <taxon>Guloninae</taxon>
        <taxon>Gulo</taxon>
    </lineage>
</organism>
<sequence>VSSLPPQNLKNTCVWELFPFCFIASEKVKVGHQPLCWIYPRKFHQGSNSCCICSDLRGLIQKYGLNMCHQCFCQDVKKIGFITSD</sequence>
<dbReference type="PANTHER" id="PTHR12010">
    <property type="entry name" value="40S RIBOSOMAL PROTEIN S29"/>
    <property type="match status" value="1"/>
</dbReference>
<evidence type="ECO:0000256" key="7">
    <source>
        <dbReference type="ARBA" id="ARBA00045746"/>
    </source>
</evidence>
<keyword evidence="4" id="KW-0687">Ribonucleoprotein</keyword>
<comment type="caution">
    <text evidence="8">The sequence shown here is derived from an EMBL/GenBank/DDBJ whole genome shotgun (WGS) entry which is preliminary data.</text>
</comment>
<keyword evidence="9" id="KW-1185">Reference proteome</keyword>
<dbReference type="GO" id="GO:0022627">
    <property type="term" value="C:cytosolic small ribosomal subunit"/>
    <property type="evidence" value="ECO:0007669"/>
    <property type="project" value="TreeGrafter"/>
</dbReference>
<comment type="subunit">
    <text evidence="2">Component of the 40S small ribosomal subunit.</text>
</comment>
<evidence type="ECO:0000256" key="6">
    <source>
        <dbReference type="ARBA" id="ARBA00035455"/>
    </source>
</evidence>
<evidence type="ECO:0000256" key="5">
    <source>
        <dbReference type="ARBA" id="ARBA00035167"/>
    </source>
</evidence>
<evidence type="ECO:0000256" key="2">
    <source>
        <dbReference type="ARBA" id="ARBA00011542"/>
    </source>
</evidence>
<evidence type="ECO:0000256" key="4">
    <source>
        <dbReference type="ARBA" id="ARBA00023274"/>
    </source>
</evidence>
<reference evidence="8 9" key="1">
    <citation type="submission" date="2018-10" db="EMBL/GenBank/DDBJ databases">
        <authorList>
            <person name="Ekblom R."/>
            <person name="Jareborg N."/>
        </authorList>
    </citation>
    <scope>NUCLEOTIDE SEQUENCE [LARGE SCALE GENOMIC DNA]</scope>
    <source>
        <tissue evidence="8">Muscle</tissue>
    </source>
</reference>
<comment type="similarity">
    <text evidence="1">Belongs to the universal ribosomal protein uS14 family.</text>
</comment>
<gene>
    <name evidence="8" type="ORF">BN2614_LOCUS4</name>
</gene>
<dbReference type="FunFam" id="4.10.830.10:FF:000002">
    <property type="entry name" value="40S ribosomal protein S29"/>
    <property type="match status" value="1"/>
</dbReference>
<evidence type="ECO:0000313" key="8">
    <source>
        <dbReference type="EMBL" id="VCW99388.1"/>
    </source>
</evidence>
<keyword evidence="3" id="KW-0689">Ribosomal protein</keyword>
<evidence type="ECO:0000313" key="9">
    <source>
        <dbReference type="Proteomes" id="UP000269945"/>
    </source>
</evidence>
<protein>
    <recommendedName>
        <fullName evidence="5">Small ribosomal subunit protein uS14</fullName>
    </recommendedName>
    <alternativeName>
        <fullName evidence="6">40S ribosomal protein S29</fullName>
    </alternativeName>
</protein>
<name>A0A9X9LY98_GULGU</name>
<dbReference type="Proteomes" id="UP000269945">
    <property type="component" value="Unassembled WGS sequence"/>
</dbReference>
<accession>A0A9X9LY98</accession>
<evidence type="ECO:0000256" key="1">
    <source>
        <dbReference type="ARBA" id="ARBA00009083"/>
    </source>
</evidence>
<dbReference type="PANTHER" id="PTHR12010:SF25">
    <property type="entry name" value="40S RIBOSOMAL PROTEIN S29 PSEUDOGENE"/>
    <property type="match status" value="1"/>
</dbReference>
<dbReference type="InterPro" id="IPR039744">
    <property type="entry name" value="RIbosomal_uS14_euk_arc"/>
</dbReference>
<dbReference type="InterPro" id="IPR043140">
    <property type="entry name" value="Ribosomal_uS14_sf"/>
</dbReference>
<dbReference type="AlphaFoldDB" id="A0A9X9LY98"/>
<feature type="non-terminal residue" evidence="8">
    <location>
        <position position="1"/>
    </location>
</feature>
<evidence type="ECO:0000256" key="3">
    <source>
        <dbReference type="ARBA" id="ARBA00022980"/>
    </source>
</evidence>
<comment type="function">
    <text evidence="7">Component of the small ribosomal subunit. The ribosome is a large ribonucleoprotein complex responsible for the synthesis of proteins in the cell.</text>
</comment>
<dbReference type="GO" id="GO:0003735">
    <property type="term" value="F:structural constituent of ribosome"/>
    <property type="evidence" value="ECO:0007669"/>
    <property type="project" value="InterPro"/>
</dbReference>
<proteinExistence type="inferred from homology"/>
<dbReference type="Gene3D" id="4.10.830.10">
    <property type="entry name" value="30s Ribosomal Protein S14, Chain N"/>
    <property type="match status" value="1"/>
</dbReference>
<dbReference type="GO" id="GO:0002181">
    <property type="term" value="P:cytoplasmic translation"/>
    <property type="evidence" value="ECO:0007669"/>
    <property type="project" value="TreeGrafter"/>
</dbReference>
<dbReference type="EMBL" id="CYRY02028538">
    <property type="protein sequence ID" value="VCW99388.1"/>
    <property type="molecule type" value="Genomic_DNA"/>
</dbReference>